<gene>
    <name evidence="1" type="ORF">OJAV_G00021850</name>
</gene>
<proteinExistence type="predicted"/>
<keyword evidence="2" id="KW-1185">Reference proteome</keyword>
<reference evidence="1 2" key="1">
    <citation type="submission" date="2018-11" db="EMBL/GenBank/DDBJ databases">
        <authorList>
            <person name="Lopez-Roques C."/>
            <person name="Donnadieu C."/>
            <person name="Bouchez O."/>
            <person name="Klopp C."/>
            <person name="Cabau C."/>
            <person name="Zahm M."/>
        </authorList>
    </citation>
    <scope>NUCLEOTIDE SEQUENCE [LARGE SCALE GENOMIC DNA]</scope>
    <source>
        <strain evidence="1">RS831</strain>
        <tissue evidence="1">Whole body</tissue>
    </source>
</reference>
<dbReference type="Proteomes" id="UP000283210">
    <property type="component" value="Chromosome 3"/>
</dbReference>
<evidence type="ECO:0000313" key="2">
    <source>
        <dbReference type="Proteomes" id="UP000283210"/>
    </source>
</evidence>
<protein>
    <submittedName>
        <fullName evidence="1">Uncharacterized protein</fullName>
    </submittedName>
</protein>
<dbReference type="AlphaFoldDB" id="A0A3S2PRV8"/>
<dbReference type="EMBL" id="CM012439">
    <property type="protein sequence ID" value="RVE74401.1"/>
    <property type="molecule type" value="Genomic_DNA"/>
</dbReference>
<reference evidence="1 2" key="2">
    <citation type="submission" date="2019-01" db="EMBL/GenBank/DDBJ databases">
        <title>A chromosome length genome reference of the Java medaka (oryzias javanicus).</title>
        <authorList>
            <person name="Herpin A."/>
            <person name="Takehana Y."/>
            <person name="Naruse K."/>
            <person name="Ansai S."/>
            <person name="Kawaguchi M."/>
        </authorList>
    </citation>
    <scope>NUCLEOTIDE SEQUENCE [LARGE SCALE GENOMIC DNA]</scope>
    <source>
        <strain evidence="1">RS831</strain>
        <tissue evidence="1">Whole body</tissue>
    </source>
</reference>
<accession>A0A3S2PRV8</accession>
<evidence type="ECO:0000313" key="1">
    <source>
        <dbReference type="EMBL" id="RVE74401.1"/>
    </source>
</evidence>
<organism evidence="1 2">
    <name type="scientific">Oryzias javanicus</name>
    <name type="common">Javanese ricefish</name>
    <name type="synonym">Aplocheilus javanicus</name>
    <dbReference type="NCBI Taxonomy" id="123683"/>
    <lineage>
        <taxon>Eukaryota</taxon>
        <taxon>Metazoa</taxon>
        <taxon>Chordata</taxon>
        <taxon>Craniata</taxon>
        <taxon>Vertebrata</taxon>
        <taxon>Euteleostomi</taxon>
        <taxon>Actinopterygii</taxon>
        <taxon>Neopterygii</taxon>
        <taxon>Teleostei</taxon>
        <taxon>Neoteleostei</taxon>
        <taxon>Acanthomorphata</taxon>
        <taxon>Ovalentaria</taxon>
        <taxon>Atherinomorphae</taxon>
        <taxon>Beloniformes</taxon>
        <taxon>Adrianichthyidae</taxon>
        <taxon>Oryziinae</taxon>
        <taxon>Oryzias</taxon>
    </lineage>
</organism>
<name>A0A3S2PRV8_ORYJA</name>
<sequence>MFRINFLAEFDLQQNTLTLSVFDKSSLERKFVDAKTVHASRCLHVKNRKSSPYVFNAHAHVCSVFDLYNGPDLSVSFLWRLT</sequence>